<sequence>MNTPNNQELPRLAYEVTMAPQRPQKRAKLSFSTPTACPRHQRHQRHLQNSPVTPGPHIVQLDGSQSTPLAPLRQNRPRRERLCSPPVFQRLQKNSGVVSNIIATPVRQYEQSHLLMAPRAENSALTPPSLREEPDLPVAPRKSTVVATTTQSKVSGNTPLASKKPKVPTKTTKAPQRKAKTKASKGSVTATPQECSVWLRIPSRDRRVQLKLSLKSDLLSLAKTAAEMMGNKPLHKISLTVRRPEGSDILLWDGYHETEAPQLWVKNTGITQGCTIVAEKQNRAMCLDDFHQVSKKETKMLVFRD</sequence>
<evidence type="ECO:0000313" key="3">
    <source>
        <dbReference type="Proteomes" id="UP000660729"/>
    </source>
</evidence>
<dbReference type="EMBL" id="JABCIY010000011">
    <property type="protein sequence ID" value="KAF7197614.1"/>
    <property type="molecule type" value="Genomic_DNA"/>
</dbReference>
<evidence type="ECO:0000256" key="1">
    <source>
        <dbReference type="SAM" id="MobiDB-lite"/>
    </source>
</evidence>
<feature type="region of interest" description="Disordered" evidence="1">
    <location>
        <begin position="21"/>
        <end position="74"/>
    </location>
</feature>
<feature type="compositionally biased region" description="Polar residues" evidence="1">
    <location>
        <begin position="145"/>
        <end position="160"/>
    </location>
</feature>
<feature type="region of interest" description="Disordered" evidence="1">
    <location>
        <begin position="121"/>
        <end position="187"/>
    </location>
</feature>
<proteinExistence type="predicted"/>
<protein>
    <submittedName>
        <fullName evidence="2">Uncharacterized protein</fullName>
    </submittedName>
</protein>
<comment type="caution">
    <text evidence="2">The sequence shown here is derived from an EMBL/GenBank/DDBJ whole genome shotgun (WGS) entry which is preliminary data.</text>
</comment>
<reference evidence="2" key="1">
    <citation type="submission" date="2020-04" db="EMBL/GenBank/DDBJ databases">
        <title>Draft genome resource of the tomato pathogen Pseudocercospora fuligena.</title>
        <authorList>
            <person name="Zaccaron A."/>
        </authorList>
    </citation>
    <scope>NUCLEOTIDE SEQUENCE</scope>
    <source>
        <strain evidence="2">PF001</strain>
    </source>
</reference>
<evidence type="ECO:0000313" key="2">
    <source>
        <dbReference type="EMBL" id="KAF7197614.1"/>
    </source>
</evidence>
<keyword evidence="3" id="KW-1185">Reference proteome</keyword>
<dbReference type="Proteomes" id="UP000660729">
    <property type="component" value="Unassembled WGS sequence"/>
</dbReference>
<gene>
    <name evidence="2" type="ORF">HII31_01117</name>
</gene>
<dbReference type="AlphaFoldDB" id="A0A8H6RUS7"/>
<organism evidence="2 3">
    <name type="scientific">Pseudocercospora fuligena</name>
    <dbReference type="NCBI Taxonomy" id="685502"/>
    <lineage>
        <taxon>Eukaryota</taxon>
        <taxon>Fungi</taxon>
        <taxon>Dikarya</taxon>
        <taxon>Ascomycota</taxon>
        <taxon>Pezizomycotina</taxon>
        <taxon>Dothideomycetes</taxon>
        <taxon>Dothideomycetidae</taxon>
        <taxon>Mycosphaerellales</taxon>
        <taxon>Mycosphaerellaceae</taxon>
        <taxon>Pseudocercospora</taxon>
    </lineage>
</organism>
<dbReference type="OrthoDB" id="3647959at2759"/>
<name>A0A8H6RUS7_9PEZI</name>
<accession>A0A8H6RUS7</accession>